<feature type="transmembrane region" description="Helical" evidence="6">
    <location>
        <begin position="45"/>
        <end position="70"/>
    </location>
</feature>
<evidence type="ECO:0000256" key="3">
    <source>
        <dbReference type="ARBA" id="ARBA00022692"/>
    </source>
</evidence>
<keyword evidence="9" id="KW-1185">Reference proteome</keyword>
<protein>
    <recommendedName>
        <fullName evidence="6">TVP38/TMEM64 family membrane protein</fullName>
    </recommendedName>
</protein>
<feature type="transmembrane region" description="Helical" evidence="6">
    <location>
        <begin position="99"/>
        <end position="122"/>
    </location>
</feature>
<comment type="caution">
    <text evidence="6">Lacks conserved residue(s) required for the propagation of feature annotation.</text>
</comment>
<dbReference type="GO" id="GO:0005886">
    <property type="term" value="C:plasma membrane"/>
    <property type="evidence" value="ECO:0007669"/>
    <property type="project" value="UniProtKB-SubCell"/>
</dbReference>
<dbReference type="PANTHER" id="PTHR12677:SF55">
    <property type="entry name" value="UNDECAPRENYL PHOSPHATE TRANSPORTER SAOUHSC_00901-RELATED"/>
    <property type="match status" value="1"/>
</dbReference>
<reference evidence="8 9" key="1">
    <citation type="submission" date="2019-09" db="EMBL/GenBank/DDBJ databases">
        <title>Whole genome sequences of isolates from the Mars Exploration Rovers.</title>
        <authorList>
            <person name="Seuylemezian A."/>
            <person name="Vaishampayan P."/>
        </authorList>
    </citation>
    <scope>NUCLEOTIDE SEQUENCE [LARGE SCALE GENOMIC DNA]</scope>
    <source>
        <strain evidence="8 9">MER_TA_151</strain>
    </source>
</reference>
<evidence type="ECO:0000256" key="5">
    <source>
        <dbReference type="ARBA" id="ARBA00023136"/>
    </source>
</evidence>
<comment type="similarity">
    <text evidence="6">Belongs to the TVP38/TMEM64 family.</text>
</comment>
<keyword evidence="3 6" id="KW-0812">Transmembrane</keyword>
<evidence type="ECO:0000256" key="6">
    <source>
        <dbReference type="RuleBase" id="RU366058"/>
    </source>
</evidence>
<dbReference type="InterPro" id="IPR015414">
    <property type="entry name" value="TMEM64"/>
</dbReference>
<gene>
    <name evidence="8" type="ORF">F4V44_18045</name>
</gene>
<evidence type="ECO:0000313" key="8">
    <source>
        <dbReference type="EMBL" id="KAA9021046.1"/>
    </source>
</evidence>
<dbReference type="InterPro" id="IPR032816">
    <property type="entry name" value="VTT_dom"/>
</dbReference>
<feature type="transmembrane region" description="Helical" evidence="6">
    <location>
        <begin position="158"/>
        <end position="176"/>
    </location>
</feature>
<organism evidence="8 9">
    <name type="scientific">Niallia endozanthoxylica</name>
    <dbReference type="NCBI Taxonomy" id="2036016"/>
    <lineage>
        <taxon>Bacteria</taxon>
        <taxon>Bacillati</taxon>
        <taxon>Bacillota</taxon>
        <taxon>Bacilli</taxon>
        <taxon>Bacillales</taxon>
        <taxon>Bacillaceae</taxon>
        <taxon>Niallia</taxon>
    </lineage>
</organism>
<keyword evidence="5 6" id="KW-0472">Membrane</keyword>
<evidence type="ECO:0000259" key="7">
    <source>
        <dbReference type="Pfam" id="PF09335"/>
    </source>
</evidence>
<evidence type="ECO:0000256" key="1">
    <source>
        <dbReference type="ARBA" id="ARBA00004651"/>
    </source>
</evidence>
<dbReference type="EMBL" id="VYKL01000028">
    <property type="protein sequence ID" value="KAA9021046.1"/>
    <property type="molecule type" value="Genomic_DNA"/>
</dbReference>
<feature type="transmembrane region" description="Helical" evidence="6">
    <location>
        <begin position="12"/>
        <end position="33"/>
    </location>
</feature>
<dbReference type="OrthoDB" id="5471155at2"/>
<comment type="caution">
    <text evidence="8">The sequence shown here is derived from an EMBL/GenBank/DDBJ whole genome shotgun (WGS) entry which is preliminary data.</text>
</comment>
<keyword evidence="2 6" id="KW-1003">Cell membrane</keyword>
<evidence type="ECO:0000256" key="2">
    <source>
        <dbReference type="ARBA" id="ARBA00022475"/>
    </source>
</evidence>
<dbReference type="PANTHER" id="PTHR12677">
    <property type="entry name" value="GOLGI APPARATUS MEMBRANE PROTEIN TVP38-RELATED"/>
    <property type="match status" value="1"/>
</dbReference>
<evidence type="ECO:0000256" key="4">
    <source>
        <dbReference type="ARBA" id="ARBA00022989"/>
    </source>
</evidence>
<dbReference type="RefSeq" id="WP_150441420.1">
    <property type="nucleotide sequence ID" value="NZ_VYKL01000028.1"/>
</dbReference>
<name>A0A5J5HJT2_9BACI</name>
<proteinExistence type="inferred from homology"/>
<keyword evidence="4 6" id="KW-1133">Transmembrane helix</keyword>
<comment type="subcellular location">
    <subcellularLocation>
        <location evidence="1 6">Cell membrane</location>
        <topology evidence="1 6">Multi-pass membrane protein</topology>
    </subcellularLocation>
</comment>
<sequence>METTLMQLLENSGLFAVCLSIIINVIISILGVIPSFFITAANINFFGFGNGFLISIIGEAFGAIISFFLYRMGIRKVKTKTTINNKYLKNLEGTEGLEAFMLIIALRIFPFIPSGLVTLISAGSKVGILNFSIASTLGKIPALLIEAYSVQQILKWSWQGKVILGITSIILLAIFYRKRTN</sequence>
<accession>A0A5J5HJT2</accession>
<evidence type="ECO:0000313" key="9">
    <source>
        <dbReference type="Proteomes" id="UP000326671"/>
    </source>
</evidence>
<dbReference type="AlphaFoldDB" id="A0A5J5HJT2"/>
<feature type="domain" description="VTT" evidence="7">
    <location>
        <begin position="33"/>
        <end position="151"/>
    </location>
</feature>
<dbReference type="Pfam" id="PF09335">
    <property type="entry name" value="VTT_dom"/>
    <property type="match status" value="1"/>
</dbReference>
<dbReference type="Proteomes" id="UP000326671">
    <property type="component" value="Unassembled WGS sequence"/>
</dbReference>